<gene>
    <name evidence="1" type="ORF">RF55_16499</name>
</gene>
<sequence length="369" mass="43631">MEKLLFEFKIKPSVDGKSNIMCITSITTETNQTFEIPEECQSAKLHTEIVSTETFKKIKNTLQKRHQTRKVWIALTKEIKDVYVDKEGNIQFHDIFLEEREQLTPDTGSTEQLTKIMEKLLHNKQAPEQQNLSKISEKFVLEKFTKKNSNPDQWIDAFEKECERFKIIEDQSKIEIFRLFLDKSALDWYGSMMIKLTWDSEWKVWKEKFCETYANKGWDPIIYALSFRYKTGTLLEYAVRKEKLLLEIDRSMSKQTLINLIATGLPKFVLKRIDKEGLKEVEDLYNEVNKNEHWITKGTFEKKDNTSSEAKGKLEKKKPCRTCEKLNKGPRYHSESSCWFRTKDKEGREIKCTNNNELETELNQECQKN</sequence>
<proteinExistence type="predicted"/>
<dbReference type="Proteomes" id="UP000036403">
    <property type="component" value="Unassembled WGS sequence"/>
</dbReference>
<dbReference type="OrthoDB" id="7693420at2759"/>
<protein>
    <submittedName>
        <fullName evidence="1">Uncharacterized protein</fullName>
    </submittedName>
</protein>
<organism evidence="1 2">
    <name type="scientific">Lasius niger</name>
    <name type="common">Black garden ant</name>
    <dbReference type="NCBI Taxonomy" id="67767"/>
    <lineage>
        <taxon>Eukaryota</taxon>
        <taxon>Metazoa</taxon>
        <taxon>Ecdysozoa</taxon>
        <taxon>Arthropoda</taxon>
        <taxon>Hexapoda</taxon>
        <taxon>Insecta</taxon>
        <taxon>Pterygota</taxon>
        <taxon>Neoptera</taxon>
        <taxon>Endopterygota</taxon>
        <taxon>Hymenoptera</taxon>
        <taxon>Apocrita</taxon>
        <taxon>Aculeata</taxon>
        <taxon>Formicoidea</taxon>
        <taxon>Formicidae</taxon>
        <taxon>Formicinae</taxon>
        <taxon>Lasius</taxon>
        <taxon>Lasius</taxon>
    </lineage>
</organism>
<evidence type="ECO:0000313" key="1">
    <source>
        <dbReference type="EMBL" id="KMQ85130.1"/>
    </source>
</evidence>
<accession>A0A0J7MXJ2</accession>
<keyword evidence="2" id="KW-1185">Reference proteome</keyword>
<comment type="caution">
    <text evidence="1">The sequence shown here is derived from an EMBL/GenBank/DDBJ whole genome shotgun (WGS) entry which is preliminary data.</text>
</comment>
<name>A0A0J7MXJ2_LASNI</name>
<evidence type="ECO:0000313" key="2">
    <source>
        <dbReference type="Proteomes" id="UP000036403"/>
    </source>
</evidence>
<dbReference type="PaxDb" id="67767-A0A0J7MXJ2"/>
<reference evidence="1 2" key="1">
    <citation type="submission" date="2015-04" db="EMBL/GenBank/DDBJ databases">
        <title>Lasius niger genome sequencing.</title>
        <authorList>
            <person name="Konorov E.A."/>
            <person name="Nikitin M.A."/>
            <person name="Kirill M.V."/>
            <person name="Chang P."/>
        </authorList>
    </citation>
    <scope>NUCLEOTIDE SEQUENCE [LARGE SCALE GENOMIC DNA]</scope>
    <source>
        <tissue evidence="1">Whole</tissue>
    </source>
</reference>
<dbReference type="EMBL" id="LBMM01014575">
    <property type="protein sequence ID" value="KMQ85130.1"/>
    <property type="molecule type" value="Genomic_DNA"/>
</dbReference>
<dbReference type="AlphaFoldDB" id="A0A0J7MXJ2"/>